<dbReference type="Gene3D" id="2.40.10.120">
    <property type="match status" value="1"/>
</dbReference>
<dbReference type="InterPro" id="IPR009003">
    <property type="entry name" value="Peptidase_S1_PA"/>
</dbReference>
<dbReference type="SUPFAM" id="SSF50494">
    <property type="entry name" value="Trypsin-like serine proteases"/>
    <property type="match status" value="1"/>
</dbReference>
<evidence type="ECO:0000259" key="5">
    <source>
        <dbReference type="PROSITE" id="PS50106"/>
    </source>
</evidence>
<keyword evidence="4" id="KW-0720">Serine protease</keyword>
<protein>
    <submittedName>
        <fullName evidence="6">PDZ domain-containing protein</fullName>
    </submittedName>
</protein>
<dbReference type="PANTHER" id="PTHR22939">
    <property type="entry name" value="SERINE PROTEASE FAMILY S1C HTRA-RELATED"/>
    <property type="match status" value="1"/>
</dbReference>
<dbReference type="PRINTS" id="PR00834">
    <property type="entry name" value="PROTEASES2C"/>
</dbReference>
<dbReference type="Gene3D" id="2.30.42.10">
    <property type="match status" value="1"/>
</dbReference>
<evidence type="ECO:0000256" key="4">
    <source>
        <dbReference type="ARBA" id="ARBA00022825"/>
    </source>
</evidence>
<dbReference type="SUPFAM" id="SSF50156">
    <property type="entry name" value="PDZ domain-like"/>
    <property type="match status" value="1"/>
</dbReference>
<dbReference type="Proteomes" id="UP000615326">
    <property type="component" value="Unassembled WGS sequence"/>
</dbReference>
<dbReference type="InterPro" id="IPR001478">
    <property type="entry name" value="PDZ"/>
</dbReference>
<evidence type="ECO:0000313" key="6">
    <source>
        <dbReference type="EMBL" id="NHO32691.1"/>
    </source>
</evidence>
<evidence type="ECO:0000256" key="3">
    <source>
        <dbReference type="ARBA" id="ARBA00022801"/>
    </source>
</evidence>
<organism evidence="6 7">
    <name type="scientific">Acetobacter fallax</name>
    <dbReference type="NCBI Taxonomy" id="1737473"/>
    <lineage>
        <taxon>Bacteria</taxon>
        <taxon>Pseudomonadati</taxon>
        <taxon>Pseudomonadota</taxon>
        <taxon>Alphaproteobacteria</taxon>
        <taxon>Acetobacterales</taxon>
        <taxon>Acetobacteraceae</taxon>
        <taxon>Acetobacter</taxon>
    </lineage>
</organism>
<dbReference type="RefSeq" id="WP_173577222.1">
    <property type="nucleotide sequence ID" value="NZ_WOSW01000014.1"/>
</dbReference>
<accession>A0ABX0KC19</accession>
<evidence type="ECO:0000256" key="2">
    <source>
        <dbReference type="ARBA" id="ARBA00022670"/>
    </source>
</evidence>
<keyword evidence="2" id="KW-0645">Protease</keyword>
<sequence>MLVSAVLLPEFFGNGLTGRLLIPAARAEVSTSGAGDAAVTPETGTGGLPLVAGLPVTFAPLVRKVVPAVVNIAVTRDMDPSSNRHLHVLPDVRGTPLERKFRERLRRHGEEMLGAGSGFIIDPSGVIVTNNHVVGDANNITVSLANGRELPARVLGSDDLTDIAVIKVESRTPLPFVRWGDSRHVQVGDWIMAAGNPFGLGSSVTAGIVSARGRDIGASPFDDFLQLDAPINPGNSGGPTFSMSGEVIAINTAIVSPTGGSVGIGFSIPSEIVIPVVEALRTQGHIDRGWLGVTLEDIDGQDGSRVVDLDKGGPAQKGGVRKGDFVTTVGTERVENARTLIRAVAAAKPGTVLPLTVRRKTATVVLQVPIGARPADDGRDNDGDDQ</sequence>
<dbReference type="EMBL" id="WOSW01000014">
    <property type="protein sequence ID" value="NHO32691.1"/>
    <property type="molecule type" value="Genomic_DNA"/>
</dbReference>
<dbReference type="InterPro" id="IPR036034">
    <property type="entry name" value="PDZ_sf"/>
</dbReference>
<proteinExistence type="inferred from homology"/>
<dbReference type="Pfam" id="PF13180">
    <property type="entry name" value="PDZ_2"/>
    <property type="match status" value="1"/>
</dbReference>
<comment type="similarity">
    <text evidence="1">Belongs to the peptidase S1C family.</text>
</comment>
<dbReference type="InterPro" id="IPR001940">
    <property type="entry name" value="Peptidase_S1C"/>
</dbReference>
<reference evidence="6 7" key="1">
    <citation type="journal article" date="2020" name="Int. J. Syst. Evol. Microbiol.">
        <title>Novel acetic acid bacteria from cider fermentations: Acetobacter conturbans sp. nov. and Acetobacter fallax sp. nov.</title>
        <authorList>
            <person name="Sombolestani A.S."/>
            <person name="Cleenwerck I."/>
            <person name="Cnockaert M."/>
            <person name="Borremans W."/>
            <person name="Wieme A.D."/>
            <person name="De Vuyst L."/>
            <person name="Vandamme P."/>
        </authorList>
    </citation>
    <scope>NUCLEOTIDE SEQUENCE [LARGE SCALE GENOMIC DNA]</scope>
    <source>
        <strain evidence="6 7">LMG 1637</strain>
    </source>
</reference>
<name>A0ABX0KC19_9PROT</name>
<keyword evidence="7" id="KW-1185">Reference proteome</keyword>
<dbReference type="SMART" id="SM00228">
    <property type="entry name" value="PDZ"/>
    <property type="match status" value="1"/>
</dbReference>
<dbReference type="PROSITE" id="PS50106">
    <property type="entry name" value="PDZ"/>
    <property type="match status" value="1"/>
</dbReference>
<gene>
    <name evidence="6" type="ORF">GOB84_08970</name>
</gene>
<keyword evidence="3" id="KW-0378">Hydrolase</keyword>
<dbReference type="Pfam" id="PF13365">
    <property type="entry name" value="Trypsin_2"/>
    <property type="match status" value="1"/>
</dbReference>
<dbReference type="PANTHER" id="PTHR22939:SF129">
    <property type="entry name" value="SERINE PROTEASE HTRA2, MITOCHONDRIAL"/>
    <property type="match status" value="1"/>
</dbReference>
<evidence type="ECO:0000256" key="1">
    <source>
        <dbReference type="ARBA" id="ARBA00010541"/>
    </source>
</evidence>
<feature type="domain" description="PDZ" evidence="5">
    <location>
        <begin position="276"/>
        <end position="336"/>
    </location>
</feature>
<comment type="caution">
    <text evidence="6">The sequence shown here is derived from an EMBL/GenBank/DDBJ whole genome shotgun (WGS) entry which is preliminary data.</text>
</comment>
<evidence type="ECO:0000313" key="7">
    <source>
        <dbReference type="Proteomes" id="UP000615326"/>
    </source>
</evidence>